<evidence type="ECO:0000313" key="1">
    <source>
        <dbReference type="EMBL" id="GMS84081.1"/>
    </source>
</evidence>
<reference evidence="1" key="1">
    <citation type="submission" date="2023-10" db="EMBL/GenBank/DDBJ databases">
        <title>Genome assembly of Pristionchus species.</title>
        <authorList>
            <person name="Yoshida K."/>
            <person name="Sommer R.J."/>
        </authorList>
    </citation>
    <scope>NUCLEOTIDE SEQUENCE</scope>
    <source>
        <strain evidence="1">RS0144</strain>
    </source>
</reference>
<feature type="non-terminal residue" evidence="1">
    <location>
        <position position="1"/>
    </location>
</feature>
<dbReference type="Proteomes" id="UP001432027">
    <property type="component" value="Unassembled WGS sequence"/>
</dbReference>
<comment type="caution">
    <text evidence="1">The sequence shown here is derived from an EMBL/GenBank/DDBJ whole genome shotgun (WGS) entry which is preliminary data.</text>
</comment>
<dbReference type="AlphaFoldDB" id="A0AAV5SX46"/>
<accession>A0AAV5SX46</accession>
<protein>
    <submittedName>
        <fullName evidence="1">Uncharacterized protein</fullName>
    </submittedName>
</protein>
<organism evidence="1 2">
    <name type="scientific">Pristionchus entomophagus</name>
    <dbReference type="NCBI Taxonomy" id="358040"/>
    <lineage>
        <taxon>Eukaryota</taxon>
        <taxon>Metazoa</taxon>
        <taxon>Ecdysozoa</taxon>
        <taxon>Nematoda</taxon>
        <taxon>Chromadorea</taxon>
        <taxon>Rhabditida</taxon>
        <taxon>Rhabditina</taxon>
        <taxon>Diplogasteromorpha</taxon>
        <taxon>Diplogasteroidea</taxon>
        <taxon>Neodiplogasteridae</taxon>
        <taxon>Pristionchus</taxon>
    </lineage>
</organism>
<dbReference type="EMBL" id="BTSX01000002">
    <property type="protein sequence ID" value="GMS84081.1"/>
    <property type="molecule type" value="Genomic_DNA"/>
</dbReference>
<sequence>PLISEWFSPQWPLLTPRRNHSFLRHPTLLKKVLVIRVPPIHIIIPQPESELYATLMAPIRYFTDGRFEKKMVIERR</sequence>
<proteinExistence type="predicted"/>
<evidence type="ECO:0000313" key="2">
    <source>
        <dbReference type="Proteomes" id="UP001432027"/>
    </source>
</evidence>
<keyword evidence="2" id="KW-1185">Reference proteome</keyword>
<name>A0AAV5SX46_9BILA</name>
<gene>
    <name evidence="1" type="ORF">PENTCL1PPCAC_6256</name>
</gene>